<protein>
    <submittedName>
        <fullName evidence="2">Uncharacterized protein</fullName>
    </submittedName>
</protein>
<keyword evidence="1" id="KW-0175">Coiled coil</keyword>
<sequence length="403" mass="46480">MFSIGDTHWYVSLSFKSFFGMFNLAKGCRCLQYFLTNQLKNTISIDNKRSKNVILLVYIDAETEISIEVEDSSSSAYSKNIASIEFYSKDSFKRCLNLLNKMGVVWRRQRLTAANLLSVERESEVDLSHIKEPKFLGRNQQSEDNMDKDISGQAAFIKSSPRNLPKLKHDTIIFSQLINLQFNRKEFLRSKCDNFQRFQNLQLKQQEEIDLQLESLEKDNKSKNELRAEECEEELRNVLEKVDRSTDEFKVGEPVSDGSPNMESCVEVSSRFPREALKRKYKKPGVQIELHSPNKVGKYIPQVLAGANKESEFNFSPPRYTTHARLPTTMVPPAANFNKPIFPLIPRTMTGENEFKLLCPQIQFKTNNPLRSERSYANNLINSRYGGKSIDFESIEKLNSNCF</sequence>
<feature type="coiled-coil region" evidence="1">
    <location>
        <begin position="206"/>
        <end position="248"/>
    </location>
</feature>
<gene>
    <name evidence="2" type="ORF">CLIB1423_04S06414</name>
</gene>
<comment type="caution">
    <text evidence="2">The sequence shown here is derived from an EMBL/GenBank/DDBJ whole genome shotgun (WGS) entry which is preliminary data.</text>
</comment>
<keyword evidence="3" id="KW-1185">Reference proteome</keyword>
<evidence type="ECO:0000313" key="3">
    <source>
        <dbReference type="Proteomes" id="UP000837801"/>
    </source>
</evidence>
<evidence type="ECO:0000256" key="1">
    <source>
        <dbReference type="SAM" id="Coils"/>
    </source>
</evidence>
<name>A0A9P0QN54_9ASCO</name>
<evidence type="ECO:0000313" key="2">
    <source>
        <dbReference type="EMBL" id="CAH2351807.1"/>
    </source>
</evidence>
<dbReference type="Proteomes" id="UP000837801">
    <property type="component" value="Unassembled WGS sequence"/>
</dbReference>
<accession>A0A9P0QN54</accession>
<reference evidence="2" key="1">
    <citation type="submission" date="2022-03" db="EMBL/GenBank/DDBJ databases">
        <authorList>
            <person name="Legras J.-L."/>
            <person name="Devillers H."/>
            <person name="Grondin C."/>
        </authorList>
    </citation>
    <scope>NUCLEOTIDE SEQUENCE</scope>
    <source>
        <strain evidence="2">CLIB 1423</strain>
    </source>
</reference>
<organism evidence="2 3">
    <name type="scientific">[Candida] railenensis</name>
    <dbReference type="NCBI Taxonomy" id="45579"/>
    <lineage>
        <taxon>Eukaryota</taxon>
        <taxon>Fungi</taxon>
        <taxon>Dikarya</taxon>
        <taxon>Ascomycota</taxon>
        <taxon>Saccharomycotina</taxon>
        <taxon>Pichiomycetes</taxon>
        <taxon>Debaryomycetaceae</taxon>
        <taxon>Kurtzmaniella</taxon>
    </lineage>
</organism>
<dbReference type="AlphaFoldDB" id="A0A9P0QN54"/>
<dbReference type="EMBL" id="CAKXYY010000004">
    <property type="protein sequence ID" value="CAH2351807.1"/>
    <property type="molecule type" value="Genomic_DNA"/>
</dbReference>
<proteinExistence type="predicted"/>